<proteinExistence type="predicted"/>
<comment type="caution">
    <text evidence="3">The sequence shown here is derived from an EMBL/GenBank/DDBJ whole genome shotgun (WGS) entry which is preliminary data.</text>
</comment>
<dbReference type="Pfam" id="PF25043">
    <property type="entry name" value="DUF7788"/>
    <property type="match status" value="1"/>
</dbReference>
<dbReference type="InterPro" id="IPR011205">
    <property type="entry name" value="UCP015417_vWA"/>
</dbReference>
<dbReference type="PANTHER" id="PTHR31373:SF27">
    <property type="entry name" value="TROVE DOMAIN-CONTAINING PROTEIN"/>
    <property type="match status" value="1"/>
</dbReference>
<dbReference type="PIRSF" id="PIRSF015417">
    <property type="entry name" value="T31B5_30_vWA"/>
    <property type="match status" value="1"/>
</dbReference>
<evidence type="ECO:0000259" key="2">
    <source>
        <dbReference type="Pfam" id="PF25043"/>
    </source>
</evidence>
<evidence type="ECO:0000259" key="1">
    <source>
        <dbReference type="Pfam" id="PF11443"/>
    </source>
</evidence>
<organism evidence="3 4">
    <name type="scientific">Mycena maculata</name>
    <dbReference type="NCBI Taxonomy" id="230809"/>
    <lineage>
        <taxon>Eukaryota</taxon>
        <taxon>Fungi</taxon>
        <taxon>Dikarya</taxon>
        <taxon>Basidiomycota</taxon>
        <taxon>Agaricomycotina</taxon>
        <taxon>Agaricomycetes</taxon>
        <taxon>Agaricomycetidae</taxon>
        <taxon>Agaricales</taxon>
        <taxon>Marasmiineae</taxon>
        <taxon>Mycenaceae</taxon>
        <taxon>Mycena</taxon>
    </lineage>
</organism>
<feature type="domain" description="DUF7788" evidence="2">
    <location>
        <begin position="424"/>
        <end position="649"/>
    </location>
</feature>
<keyword evidence="4" id="KW-1185">Reference proteome</keyword>
<name>A0AAD7NUK1_9AGAR</name>
<dbReference type="InterPro" id="IPR058580">
    <property type="entry name" value="DUF2828"/>
</dbReference>
<accession>A0AAD7NUK1</accession>
<dbReference type="Proteomes" id="UP001215280">
    <property type="component" value="Unassembled WGS sequence"/>
</dbReference>
<sequence length="662" mass="74632">MDALREFSHRTHTENKAPAYDSTLSPTLDAFQHLTHFSYGEKVGALLEKAWAEDSTLTLKIIWNLRSIHEGKSEREAFYRAFGWLYENHPRTAIINLPLLVQPVCGKPDEEKSLAHGYWKDLLNILALATVDELSNIAQPATFLHKFVGHRPKRKRQTDSALDIDWKPVVKARRTAIGVANHARLERKLTDPKFRALYIAVARLFSERLLADILLLQAGDKAENTEARKVLLRDISLAPKWAPSLLGAHDRHTNIATAISRLLHHRRDALPELRFPSALKDHPSLDGAEATGIMRSFYRRWVLTPLRTAMRVTETFMATKRWTEISYSRVSSLCMKNNKERFFRHDPDGFQKYLISVEKGTRTISGATLLPHQIIGEMSNLSVSGGSNKYPAVEEALADISSRVLEAQWKTLVQTLRDAGTIENSVAICDVSGSMGGFYNYDPKNIEPIFPAISLSLLLAQLAKPPFNGGFITFSRTPEFVRLDPEKSVRKTVQDMNQTKWDMNTDINAVFLHLILPLAIQHKVRPEDMIKRVFVFSDMQFDAATLSRAEDVWETNYDVIARAFGKAGYEVPQIVYWNLSRYGTVEVLAERSGVAMMSGFSPAMLKIFMGDVVPIPEDPVPEEGDDAVLVEAKPQAQMEFDPLSVMKKALSKECYASLVVVD</sequence>
<dbReference type="SUPFAM" id="SSF53300">
    <property type="entry name" value="vWA-like"/>
    <property type="match status" value="1"/>
</dbReference>
<evidence type="ECO:0000313" key="4">
    <source>
        <dbReference type="Proteomes" id="UP001215280"/>
    </source>
</evidence>
<dbReference type="InterPro" id="IPR036465">
    <property type="entry name" value="vWFA_dom_sf"/>
</dbReference>
<gene>
    <name evidence="3" type="ORF">DFH07DRAFT_732316</name>
</gene>
<dbReference type="InterPro" id="IPR056690">
    <property type="entry name" value="DUF7788"/>
</dbReference>
<evidence type="ECO:0000313" key="3">
    <source>
        <dbReference type="EMBL" id="KAJ7775657.1"/>
    </source>
</evidence>
<dbReference type="Gene3D" id="3.40.50.410">
    <property type="entry name" value="von Willebrand factor, type A domain"/>
    <property type="match status" value="1"/>
</dbReference>
<feature type="domain" description="DUF2828" evidence="1">
    <location>
        <begin position="13"/>
        <end position="422"/>
    </location>
</feature>
<dbReference type="PANTHER" id="PTHR31373">
    <property type="entry name" value="OS06G0652100 PROTEIN"/>
    <property type="match status" value="1"/>
</dbReference>
<protein>
    <submittedName>
        <fullName evidence="3">Uncharacterized protein</fullName>
    </submittedName>
</protein>
<dbReference type="EMBL" id="JARJLG010000014">
    <property type="protein sequence ID" value="KAJ7775657.1"/>
    <property type="molecule type" value="Genomic_DNA"/>
</dbReference>
<dbReference type="Pfam" id="PF11443">
    <property type="entry name" value="DUF2828"/>
    <property type="match status" value="1"/>
</dbReference>
<reference evidence="3" key="1">
    <citation type="submission" date="2023-03" db="EMBL/GenBank/DDBJ databases">
        <title>Massive genome expansion in bonnet fungi (Mycena s.s.) driven by repeated elements and novel gene families across ecological guilds.</title>
        <authorList>
            <consortium name="Lawrence Berkeley National Laboratory"/>
            <person name="Harder C.B."/>
            <person name="Miyauchi S."/>
            <person name="Viragh M."/>
            <person name="Kuo A."/>
            <person name="Thoen E."/>
            <person name="Andreopoulos B."/>
            <person name="Lu D."/>
            <person name="Skrede I."/>
            <person name="Drula E."/>
            <person name="Henrissat B."/>
            <person name="Morin E."/>
            <person name="Kohler A."/>
            <person name="Barry K."/>
            <person name="LaButti K."/>
            <person name="Morin E."/>
            <person name="Salamov A."/>
            <person name="Lipzen A."/>
            <person name="Mereny Z."/>
            <person name="Hegedus B."/>
            <person name="Baldrian P."/>
            <person name="Stursova M."/>
            <person name="Weitz H."/>
            <person name="Taylor A."/>
            <person name="Grigoriev I.V."/>
            <person name="Nagy L.G."/>
            <person name="Martin F."/>
            <person name="Kauserud H."/>
        </authorList>
    </citation>
    <scope>NUCLEOTIDE SEQUENCE</scope>
    <source>
        <strain evidence="3">CBHHK188m</strain>
    </source>
</reference>
<dbReference type="AlphaFoldDB" id="A0AAD7NUK1"/>